<evidence type="ECO:0000256" key="1">
    <source>
        <dbReference type="SAM" id="MobiDB-lite"/>
    </source>
</evidence>
<dbReference type="RefSeq" id="XP_024579466.1">
    <property type="nucleotide sequence ID" value="XM_024729051.1"/>
</dbReference>
<feature type="compositionally biased region" description="Basic and acidic residues" evidence="1">
    <location>
        <begin position="563"/>
        <end position="573"/>
    </location>
</feature>
<reference evidence="3" key="1">
    <citation type="submission" date="2014-09" db="EMBL/GenBank/DDBJ databases">
        <authorList>
            <person name="Sharma Rahul"/>
            <person name="Thines Marco"/>
        </authorList>
    </citation>
    <scope>NUCLEOTIDE SEQUENCE [LARGE SCALE GENOMIC DNA]</scope>
</reference>
<feature type="compositionally biased region" description="Basic and acidic residues" evidence="1">
    <location>
        <begin position="445"/>
        <end position="456"/>
    </location>
</feature>
<dbReference type="Gene3D" id="3.30.530.20">
    <property type="match status" value="1"/>
</dbReference>
<dbReference type="AlphaFoldDB" id="A0A0P1ANS8"/>
<dbReference type="EMBL" id="CCYD01000653">
    <property type="protein sequence ID" value="CEG43097.1"/>
    <property type="molecule type" value="Genomic_DNA"/>
</dbReference>
<dbReference type="InterPro" id="IPR023393">
    <property type="entry name" value="START-like_dom_sf"/>
</dbReference>
<name>A0A0P1ANS8_PLAHL</name>
<dbReference type="SUPFAM" id="SSF55961">
    <property type="entry name" value="Bet v1-like"/>
    <property type="match status" value="1"/>
</dbReference>
<dbReference type="CDD" id="cd00065">
    <property type="entry name" value="FYVE_like_SF"/>
    <property type="match status" value="1"/>
</dbReference>
<dbReference type="OrthoDB" id="79097at2759"/>
<organism evidence="2 3">
    <name type="scientific">Plasmopara halstedii</name>
    <name type="common">Downy mildew of sunflower</name>
    <dbReference type="NCBI Taxonomy" id="4781"/>
    <lineage>
        <taxon>Eukaryota</taxon>
        <taxon>Sar</taxon>
        <taxon>Stramenopiles</taxon>
        <taxon>Oomycota</taxon>
        <taxon>Peronosporomycetes</taxon>
        <taxon>Peronosporales</taxon>
        <taxon>Peronosporaceae</taxon>
        <taxon>Plasmopara</taxon>
    </lineage>
</organism>
<keyword evidence="3" id="KW-1185">Reference proteome</keyword>
<dbReference type="InterPro" id="IPR052727">
    <property type="entry name" value="Rab4/Rab5_effector"/>
</dbReference>
<dbReference type="PANTHER" id="PTHR13510">
    <property type="entry name" value="FYVE-FINGER-CONTAINING RAB5 EFFECTOR PROTEIN RABENOSYN-5-RELATED"/>
    <property type="match status" value="1"/>
</dbReference>
<evidence type="ECO:0000313" key="3">
    <source>
        <dbReference type="Proteomes" id="UP000054928"/>
    </source>
</evidence>
<proteinExistence type="predicted"/>
<dbReference type="OMA" id="CINNTVV"/>
<accession>A0A0P1ANS8</accession>
<feature type="region of interest" description="Disordered" evidence="1">
    <location>
        <begin position="563"/>
        <end position="592"/>
    </location>
</feature>
<dbReference type="Proteomes" id="UP000054928">
    <property type="component" value="Unassembled WGS sequence"/>
</dbReference>
<feature type="region of interest" description="Disordered" evidence="1">
    <location>
        <begin position="426"/>
        <end position="488"/>
    </location>
</feature>
<sequence length="611" mass="69601">MTENIPPFPYIELTPEDQARYDRNVASFLSDAVAEYSAQRGQTSEDAWIHVRRRDSLSIYKSVYGTRDPQVTLFKGTGLIHGPVEDVMDGIYCDTTEDLRACKVLLKYKLVNGSIMNVTERRSPEAPYGFAGIKWFASKAAWGLSKHRDVLAYERMGTTTDENGNELAYHVLHSIDHPDWPIDAIKGMKREHQVSCFLFRKHNESHVECFIWSTVYNLDSVAQRVAEYFVAGTLLSVSDCVMSARAKKYSLLMKLAQHNKWPASSLCHICYGRSLLSTNRPCAGCFQSVCKSCSDYRYIFHIDAKTGRPHQQRFCKLCINSTVLIDSHNFEATVKKKATDKAVEKKDVVRVADTQITQNRQNAPKSPTRTYLDSQSVAETSLRSNYLDWASDWSSQDDDDDEYLRERVGRDPKIKTKSCENVSLSDLDAEDKFSPYPPMPHIHRQQSEGRNRRVQENRVYQRRANKEKLQRNQSPLDQYAAPSRKHEPCYTNMLPAPLPRYRLPYQSPGSKTPESTHSFTVISSDSEEEAEVGDLPFGESGLGLSHFDLGVLKGSPNNDTDILDHSIYSDKNSRSQNRRAPRYGRTSHADKDGFLSDLYSMSRSRVHGKHF</sequence>
<protein>
    <submittedName>
        <fullName evidence="2">START-like domain</fullName>
    </submittedName>
</protein>
<dbReference type="GeneID" id="36408370"/>
<dbReference type="PANTHER" id="PTHR13510:SF44">
    <property type="entry name" value="RABENOSYN-5"/>
    <property type="match status" value="1"/>
</dbReference>
<evidence type="ECO:0000313" key="2">
    <source>
        <dbReference type="EMBL" id="CEG43097.1"/>
    </source>
</evidence>